<dbReference type="Proteomes" id="UP000012589">
    <property type="component" value="Unassembled WGS sequence"/>
</dbReference>
<dbReference type="STRING" id="1235802.C823_03804"/>
<dbReference type="eggNOG" id="ENOG50349HX">
    <property type="taxonomic scope" value="Bacteria"/>
</dbReference>
<accession>N2A9P1</accession>
<protein>
    <submittedName>
        <fullName evidence="1">Uncharacterized protein</fullName>
    </submittedName>
</protein>
<reference evidence="1 2" key="1">
    <citation type="journal article" date="2014" name="Genome Announc.">
        <title>Draft genome sequences of the altered schaedler flora, a defined bacterial community from gnotobiotic mice.</title>
        <authorList>
            <person name="Wannemuehler M.J."/>
            <person name="Overstreet A.M."/>
            <person name="Ward D.V."/>
            <person name="Phillips G.J."/>
        </authorList>
    </citation>
    <scope>NUCLEOTIDE SEQUENCE [LARGE SCALE GENOMIC DNA]</scope>
    <source>
        <strain evidence="1 2">ASF492</strain>
    </source>
</reference>
<dbReference type="AlphaFoldDB" id="N2A9P1"/>
<organism evidence="1 2">
    <name type="scientific">Eubacterium plexicaudatum ASF492</name>
    <dbReference type="NCBI Taxonomy" id="1235802"/>
    <lineage>
        <taxon>Bacteria</taxon>
        <taxon>Bacillati</taxon>
        <taxon>Bacillota</taxon>
        <taxon>Clostridia</taxon>
        <taxon>Eubacteriales</taxon>
        <taxon>Eubacteriaceae</taxon>
        <taxon>Eubacterium</taxon>
    </lineage>
</organism>
<name>N2A9P1_9FIRM</name>
<evidence type="ECO:0000313" key="2">
    <source>
        <dbReference type="Proteomes" id="UP000012589"/>
    </source>
</evidence>
<sequence length="615" mass="72458">MEQSKINIVVGDIIKEDSSENPISEECLHAIEFLLSEDRLNDISYDEDEKECAVFDSFLQKNDMQHLVFMGDDGIGKTEFLRKYFSISVHDTFKIENHKLLIMFSGDGNGILENGSDIKYFAEEIKKVCEYYEQAYIEESEYVIRNYSKFYVFILETKKSALSHSWLEKGLDDSVYMTEIEDLKKNKPFTYYMLKLKYYLLLSQQITDLIVICDNIISKNIYVEIADKIDKCIRNYNKIKNKGYRTKTIFAINNSTYWHLLNKNNLISDITVQKSKNFNIQGLLEAGFDYAKALGEVWMREHGFDMQALQNVKEALDFFNTRFNQKYQRMILGLCMHNKKLVLKCYRTVMCNQTWVRKKRFSYADNAYDENPGFLFNNITCIRALACGNEQVYNPVKIRDYLIPNILYNTEDEDYGIYNLLLMKYFVKRQGNHEFIGNKQENILAICENIWGKSSEYDNFEKAINYLLSKKVLDRYTLCTEEHSGHLFITEKGIELWDMFHGDSILMEICREDRFRDVNLNMEPSYILLNTKRQYLIFEDLLNMTRGFSSFEDKLYLSASERGCSVEYIRTFGKKRMAYYLLEGVSKSITYSVSRSNENLKSICKEVRDLVEAER</sequence>
<gene>
    <name evidence="1" type="ORF">C823_03804</name>
</gene>
<dbReference type="PATRIC" id="fig|1235802.3.peg.4015"/>
<dbReference type="OrthoDB" id="9865532at2"/>
<evidence type="ECO:0000313" key="1">
    <source>
        <dbReference type="EMBL" id="EMZ22830.1"/>
    </source>
</evidence>
<dbReference type="EMBL" id="AQFT01000116">
    <property type="protein sequence ID" value="EMZ22830.1"/>
    <property type="molecule type" value="Genomic_DNA"/>
</dbReference>
<comment type="caution">
    <text evidence="1">The sequence shown here is derived from an EMBL/GenBank/DDBJ whole genome shotgun (WGS) entry which is preliminary data.</text>
</comment>
<dbReference type="HOGENOM" id="CLU_443942_0_0_9"/>
<proteinExistence type="predicted"/>
<keyword evidence="2" id="KW-1185">Reference proteome</keyword>